<dbReference type="PANTHER" id="PTHR22617:SF43">
    <property type="entry name" value="PROTEIN PILI"/>
    <property type="match status" value="1"/>
</dbReference>
<dbReference type="Gene3D" id="2.40.50.180">
    <property type="entry name" value="CheA-289, Domain 4"/>
    <property type="match status" value="1"/>
</dbReference>
<dbReference type="RefSeq" id="WP_135276472.1">
    <property type="nucleotide sequence ID" value="NZ_PQVH01000002.1"/>
</dbReference>
<proteinExistence type="predicted"/>
<dbReference type="GO" id="GO:0005829">
    <property type="term" value="C:cytosol"/>
    <property type="evidence" value="ECO:0007669"/>
    <property type="project" value="TreeGrafter"/>
</dbReference>
<dbReference type="GO" id="GO:0007165">
    <property type="term" value="P:signal transduction"/>
    <property type="evidence" value="ECO:0007669"/>
    <property type="project" value="InterPro"/>
</dbReference>
<organism evidence="2 3">
    <name type="scientific">Methylotenera oryzisoli</name>
    <dbReference type="NCBI Taxonomy" id="2080758"/>
    <lineage>
        <taxon>Bacteria</taxon>
        <taxon>Pseudomonadati</taxon>
        <taxon>Pseudomonadota</taxon>
        <taxon>Betaproteobacteria</taxon>
        <taxon>Nitrosomonadales</taxon>
        <taxon>Methylophilaceae</taxon>
        <taxon>Methylotenera</taxon>
    </lineage>
</organism>
<dbReference type="Pfam" id="PF01584">
    <property type="entry name" value="CheW"/>
    <property type="match status" value="1"/>
</dbReference>
<dbReference type="EMBL" id="PQVH01000002">
    <property type="protein sequence ID" value="TFW73163.1"/>
    <property type="molecule type" value="Genomic_DNA"/>
</dbReference>
<dbReference type="PANTHER" id="PTHR22617">
    <property type="entry name" value="CHEMOTAXIS SENSOR HISTIDINE KINASE-RELATED"/>
    <property type="match status" value="1"/>
</dbReference>
<keyword evidence="3" id="KW-1185">Reference proteome</keyword>
<gene>
    <name evidence="2" type="ORF">C3Y98_02115</name>
</gene>
<dbReference type="Proteomes" id="UP000297706">
    <property type="component" value="Unassembled WGS sequence"/>
</dbReference>
<dbReference type="SUPFAM" id="SSF50341">
    <property type="entry name" value="CheW-like"/>
    <property type="match status" value="1"/>
</dbReference>
<dbReference type="AlphaFoldDB" id="A0A4Y9VU53"/>
<name>A0A4Y9VU53_9PROT</name>
<sequence length="171" mass="18760">MAQTSNLREFQEAILSKLKDAANQVGGESSSRLGVTVGDKRFLVNLQDVKEVLPVPPMQLVPFTKPWFLGVANVRGNLYSISDLAQFMGMPATSKSTNNRILLLSTESTAQVALLVDSLIGLRSVQGMQLQSAEDEADFFSLNLYKDAEGGDWLELDIEALVQNKNFVQPI</sequence>
<dbReference type="SMART" id="SM00260">
    <property type="entry name" value="CheW"/>
    <property type="match status" value="1"/>
</dbReference>
<dbReference type="Gene3D" id="2.30.30.40">
    <property type="entry name" value="SH3 Domains"/>
    <property type="match status" value="1"/>
</dbReference>
<dbReference type="PROSITE" id="PS50851">
    <property type="entry name" value="CHEW"/>
    <property type="match status" value="1"/>
</dbReference>
<evidence type="ECO:0000259" key="1">
    <source>
        <dbReference type="PROSITE" id="PS50851"/>
    </source>
</evidence>
<dbReference type="InterPro" id="IPR036061">
    <property type="entry name" value="CheW-like_dom_sf"/>
</dbReference>
<dbReference type="InterPro" id="IPR039315">
    <property type="entry name" value="CheW"/>
</dbReference>
<comment type="caution">
    <text evidence="2">The sequence shown here is derived from an EMBL/GenBank/DDBJ whole genome shotgun (WGS) entry which is preliminary data.</text>
</comment>
<evidence type="ECO:0000313" key="2">
    <source>
        <dbReference type="EMBL" id="TFW73163.1"/>
    </source>
</evidence>
<reference evidence="2 3" key="1">
    <citation type="submission" date="2018-02" db="EMBL/GenBank/DDBJ databases">
        <title>A novel lanthanide dependent methylotroph, Methylotenera sp. La3113.</title>
        <authorList>
            <person name="Lv H."/>
            <person name="Tani A."/>
        </authorList>
    </citation>
    <scope>NUCLEOTIDE SEQUENCE [LARGE SCALE GENOMIC DNA]</scope>
    <source>
        <strain evidence="2 3">La3113</strain>
    </source>
</reference>
<dbReference type="InterPro" id="IPR002545">
    <property type="entry name" value="CheW-lke_dom"/>
</dbReference>
<feature type="domain" description="CheW-like" evidence="1">
    <location>
        <begin position="29"/>
        <end position="167"/>
    </location>
</feature>
<accession>A0A4Y9VU53</accession>
<dbReference type="OrthoDB" id="5298045at2"/>
<protein>
    <submittedName>
        <fullName evidence="2">Chemotaxis protein CheW</fullName>
    </submittedName>
</protein>
<dbReference type="GO" id="GO:0006935">
    <property type="term" value="P:chemotaxis"/>
    <property type="evidence" value="ECO:0007669"/>
    <property type="project" value="InterPro"/>
</dbReference>
<evidence type="ECO:0000313" key="3">
    <source>
        <dbReference type="Proteomes" id="UP000297706"/>
    </source>
</evidence>